<sequence length="122" mass="14213">MSRYLLKLSSVPMPKLLKVPSSINFKSTIQFVNKDVPKPDVYGGKWLDVKPCLDSDRILDLRRQTILKQGYERNVRIACEIIRGQVEVKEKTFTVRNLKIPEETGVWTKFTKSVNEFMKGYF</sequence>
<accession>A0A1B6C2X6</accession>
<dbReference type="AlphaFoldDB" id="A0A1B6C2X6"/>
<dbReference type="EMBL" id="GEDC01029743">
    <property type="protein sequence ID" value="JAS07555.1"/>
    <property type="molecule type" value="Transcribed_RNA"/>
</dbReference>
<proteinExistence type="predicted"/>
<evidence type="ECO:0000313" key="1">
    <source>
        <dbReference type="EMBL" id="JAS07555.1"/>
    </source>
</evidence>
<organism evidence="1">
    <name type="scientific">Clastoptera arizonana</name>
    <name type="common">Arizona spittle bug</name>
    <dbReference type="NCBI Taxonomy" id="38151"/>
    <lineage>
        <taxon>Eukaryota</taxon>
        <taxon>Metazoa</taxon>
        <taxon>Ecdysozoa</taxon>
        <taxon>Arthropoda</taxon>
        <taxon>Hexapoda</taxon>
        <taxon>Insecta</taxon>
        <taxon>Pterygota</taxon>
        <taxon>Neoptera</taxon>
        <taxon>Paraneoptera</taxon>
        <taxon>Hemiptera</taxon>
        <taxon>Auchenorrhyncha</taxon>
        <taxon>Cercopoidea</taxon>
        <taxon>Clastopteridae</taxon>
        <taxon>Clastoptera</taxon>
    </lineage>
</organism>
<reference evidence="1" key="1">
    <citation type="submission" date="2015-12" db="EMBL/GenBank/DDBJ databases">
        <title>De novo transcriptome assembly of four potential Pierce s Disease insect vectors from Arizona vineyards.</title>
        <authorList>
            <person name="Tassone E.E."/>
        </authorList>
    </citation>
    <scope>NUCLEOTIDE SEQUENCE</scope>
</reference>
<gene>
    <name evidence="1" type="ORF">g.2379</name>
</gene>
<name>A0A1B6C2X6_9HEMI</name>
<protein>
    <submittedName>
        <fullName evidence="1">Uncharacterized protein</fullName>
    </submittedName>
</protein>